<evidence type="ECO:0000313" key="1">
    <source>
        <dbReference type="EMBL" id="CAG7907273.1"/>
    </source>
</evidence>
<gene>
    <name evidence="1" type="ORF">BRAPAZ1V2_A04P21740.2</name>
</gene>
<proteinExistence type="predicted"/>
<reference evidence="1 2" key="1">
    <citation type="submission" date="2021-07" db="EMBL/GenBank/DDBJ databases">
        <authorList>
            <consortium name="Genoscope - CEA"/>
            <person name="William W."/>
        </authorList>
    </citation>
    <scope>NUCLEOTIDE SEQUENCE [LARGE SCALE GENOMIC DNA]</scope>
</reference>
<sequence>MFINFSCSFFFSKTFLKLGRTRTKNYKVTKTRWTKNKVKNATLEEISLHENKKIRTHILSFYHMIRKTLYTLTLFGGGCFMANSQFL</sequence>
<organism evidence="1 2">
    <name type="scientific">Brassica campestris</name>
    <name type="common">Field mustard</name>
    <dbReference type="NCBI Taxonomy" id="3711"/>
    <lineage>
        <taxon>Eukaryota</taxon>
        <taxon>Viridiplantae</taxon>
        <taxon>Streptophyta</taxon>
        <taxon>Embryophyta</taxon>
        <taxon>Tracheophyta</taxon>
        <taxon>Spermatophyta</taxon>
        <taxon>Magnoliopsida</taxon>
        <taxon>eudicotyledons</taxon>
        <taxon>Gunneridae</taxon>
        <taxon>Pentapetalae</taxon>
        <taxon>rosids</taxon>
        <taxon>malvids</taxon>
        <taxon>Brassicales</taxon>
        <taxon>Brassicaceae</taxon>
        <taxon>Brassiceae</taxon>
        <taxon>Brassica</taxon>
    </lineage>
</organism>
<name>A0A8D9HWP4_BRACM</name>
<dbReference type="Proteomes" id="UP000694005">
    <property type="component" value="Chromosome A04"/>
</dbReference>
<dbReference type="EMBL" id="LS974620">
    <property type="protein sequence ID" value="CAG7907273.1"/>
    <property type="molecule type" value="Genomic_DNA"/>
</dbReference>
<evidence type="ECO:0000313" key="2">
    <source>
        <dbReference type="Proteomes" id="UP000694005"/>
    </source>
</evidence>
<dbReference type="Gramene" id="A04p21740.2_BraZ1">
    <property type="protein sequence ID" value="A04p21740.2_BraZ1.CDS"/>
    <property type="gene ID" value="A04g21740.2_BraZ1"/>
</dbReference>
<accession>A0A8D9HWP4</accession>
<dbReference type="AlphaFoldDB" id="A0A8D9HWP4"/>
<protein>
    <submittedName>
        <fullName evidence="1">Uncharacterized protein</fullName>
    </submittedName>
</protein>